<name>A0ABV2AXQ6_9GAMM</name>
<dbReference type="SUPFAM" id="SSF52096">
    <property type="entry name" value="ClpP/crotonase"/>
    <property type="match status" value="1"/>
</dbReference>
<protein>
    <submittedName>
        <fullName evidence="2">Enoyl-CoA hydratase</fullName>
    </submittedName>
</protein>
<dbReference type="Gene3D" id="3.90.226.10">
    <property type="entry name" value="2-enoyl-CoA Hydratase, Chain A, domain 1"/>
    <property type="match status" value="1"/>
</dbReference>
<sequence>MSLPQTRHLALDLADGVLRVTLDRPDVSNALNGEMVEELAATVEAIRDDRSVRALVLQGRGRHFCAGADLKSIAGDSGAEARSRVVAFNRRFGEVLARIDSAPQAVAVVAQGAALGGGFGLLCVSDIAVVTRDAKMGMPETRLGLPAAQILPFVVARIGLTQARRIAMCGLRFDGAEAYRLGVAHELADDADDAASRLESVLADIRACAPGANAATKQILGALGVAPTPELLDTAAERFADCLTGDEGREGTRAFTEKRPPSWVSDQ</sequence>
<dbReference type="Pfam" id="PF00378">
    <property type="entry name" value="ECH_1"/>
    <property type="match status" value="1"/>
</dbReference>
<gene>
    <name evidence="2" type="ORF">SADO_04160</name>
</gene>
<keyword evidence="3" id="KW-1185">Reference proteome</keyword>
<dbReference type="InterPro" id="IPR014748">
    <property type="entry name" value="Enoyl-CoA_hydra_C"/>
</dbReference>
<accession>A0ABV2AXQ6</accession>
<dbReference type="Gene3D" id="1.10.12.10">
    <property type="entry name" value="Lyase 2-enoyl-coa Hydratase, Chain A, domain 2"/>
    <property type="match status" value="1"/>
</dbReference>
<dbReference type="InterPro" id="IPR001753">
    <property type="entry name" value="Enoyl-CoA_hydra/iso"/>
</dbReference>
<evidence type="ECO:0000313" key="2">
    <source>
        <dbReference type="EMBL" id="MES1928421.1"/>
    </source>
</evidence>
<comment type="similarity">
    <text evidence="1">Belongs to the enoyl-CoA hydratase/isomerase family.</text>
</comment>
<dbReference type="InterPro" id="IPR051683">
    <property type="entry name" value="Enoyl-CoA_Hydratase/Isomerase"/>
</dbReference>
<organism evidence="2 3">
    <name type="scientific">Salinisphaera dokdonensis CL-ES53</name>
    <dbReference type="NCBI Taxonomy" id="1304272"/>
    <lineage>
        <taxon>Bacteria</taxon>
        <taxon>Pseudomonadati</taxon>
        <taxon>Pseudomonadota</taxon>
        <taxon>Gammaproteobacteria</taxon>
        <taxon>Salinisphaerales</taxon>
        <taxon>Salinisphaeraceae</taxon>
        <taxon>Salinisphaera</taxon>
    </lineage>
</organism>
<evidence type="ECO:0000313" key="3">
    <source>
        <dbReference type="Proteomes" id="UP001460888"/>
    </source>
</evidence>
<dbReference type="PANTHER" id="PTHR42964">
    <property type="entry name" value="ENOYL-COA HYDRATASE"/>
    <property type="match status" value="1"/>
</dbReference>
<proteinExistence type="inferred from homology"/>
<evidence type="ECO:0000256" key="1">
    <source>
        <dbReference type="ARBA" id="ARBA00005254"/>
    </source>
</evidence>
<dbReference type="CDD" id="cd06558">
    <property type="entry name" value="crotonase-like"/>
    <property type="match status" value="1"/>
</dbReference>
<comment type="caution">
    <text evidence="2">The sequence shown here is derived from an EMBL/GenBank/DDBJ whole genome shotgun (WGS) entry which is preliminary data.</text>
</comment>
<dbReference type="InterPro" id="IPR029045">
    <property type="entry name" value="ClpP/crotonase-like_dom_sf"/>
</dbReference>
<reference evidence="2 3" key="1">
    <citation type="submission" date="2013-03" db="EMBL/GenBank/DDBJ databases">
        <title>Salinisphaera dokdonensis CL-ES53 Genome Sequencing.</title>
        <authorList>
            <person name="Li C."/>
            <person name="Lai Q."/>
            <person name="Shao Z."/>
        </authorList>
    </citation>
    <scope>NUCLEOTIDE SEQUENCE [LARGE SCALE GENOMIC DNA]</scope>
    <source>
        <strain evidence="2 3">CL-ES53</strain>
    </source>
</reference>
<dbReference type="PANTHER" id="PTHR42964:SF1">
    <property type="entry name" value="POLYKETIDE BIOSYNTHESIS ENOYL-COA HYDRATASE PKSH-RELATED"/>
    <property type="match status" value="1"/>
</dbReference>
<dbReference type="Proteomes" id="UP001460888">
    <property type="component" value="Unassembled WGS sequence"/>
</dbReference>
<dbReference type="EMBL" id="APND01000001">
    <property type="protein sequence ID" value="MES1928421.1"/>
    <property type="molecule type" value="Genomic_DNA"/>
</dbReference>